<reference evidence="2" key="1">
    <citation type="journal article" date="2020" name="J. Eukaryot. Microbiol.">
        <title>De novo Sequencing, Assembly and Annotation of the Transcriptome for the Free-Living Testate Amoeba Arcella intermedia.</title>
        <authorList>
            <person name="Ribeiro G.M."/>
            <person name="Porfirio-Sousa A.L."/>
            <person name="Maurer-Alcala X.X."/>
            <person name="Katz L.A."/>
            <person name="Lahr D.J.G."/>
        </authorList>
    </citation>
    <scope>NUCLEOTIDE SEQUENCE</scope>
</reference>
<dbReference type="AlphaFoldDB" id="A0A6B2LD98"/>
<dbReference type="Gene3D" id="3.40.50.720">
    <property type="entry name" value="NAD(P)-binding Rossmann-like Domain"/>
    <property type="match status" value="1"/>
</dbReference>
<protein>
    <recommendedName>
        <fullName evidence="1">NAD-dependent epimerase/dehydratase domain-containing protein</fullName>
    </recommendedName>
</protein>
<evidence type="ECO:0000259" key="1">
    <source>
        <dbReference type="Pfam" id="PF01370"/>
    </source>
</evidence>
<dbReference type="SUPFAM" id="SSF51735">
    <property type="entry name" value="NAD(P)-binding Rossmann-fold domains"/>
    <property type="match status" value="1"/>
</dbReference>
<sequence>MVYGASGYFGSHLVKWLQKLNLPYVAGTSRIDQRENIKQELIKIAPKYVLCPAGLKGKPNVDWFEKPENHEEGYRVNVAGRMNVVEICKELNIHCTVFTTTFIYNYDEAHPVGGNKFVESDPPNWDKLRYVRLAVELEEKLKDHPEVLNLRISLPISDDGHPGSLLTKLVKYANVESIPCSISIIDDLWPVAIDFCLRDIRGTFNFTNPGVMSLDQVLELYKEIINPAQSWKSVPPSGNRPAYHVSTDKLESLAKVPPIQEAMRNLITRWKQNSN</sequence>
<dbReference type="InterPro" id="IPR036291">
    <property type="entry name" value="NAD(P)-bd_dom_sf"/>
</dbReference>
<name>A0A6B2LD98_9EUKA</name>
<dbReference type="GO" id="GO:0006556">
    <property type="term" value="P:S-adenosylmethionine biosynthetic process"/>
    <property type="evidence" value="ECO:0007669"/>
    <property type="project" value="TreeGrafter"/>
</dbReference>
<dbReference type="PANTHER" id="PTHR10491:SF4">
    <property type="entry name" value="METHIONINE ADENOSYLTRANSFERASE 2 SUBUNIT BETA"/>
    <property type="match status" value="1"/>
</dbReference>
<evidence type="ECO:0000313" key="2">
    <source>
        <dbReference type="EMBL" id="NDV34975.1"/>
    </source>
</evidence>
<dbReference type="GO" id="GO:0048270">
    <property type="term" value="F:methionine adenosyltransferase regulator activity"/>
    <property type="evidence" value="ECO:0007669"/>
    <property type="project" value="TreeGrafter"/>
</dbReference>
<dbReference type="Pfam" id="PF01370">
    <property type="entry name" value="Epimerase"/>
    <property type="match status" value="1"/>
</dbReference>
<feature type="domain" description="NAD-dependent epimerase/dehydratase" evidence="1">
    <location>
        <begin position="2"/>
        <end position="118"/>
    </location>
</feature>
<accession>A0A6B2LD98</accession>
<proteinExistence type="predicted"/>
<organism evidence="2">
    <name type="scientific">Arcella intermedia</name>
    <dbReference type="NCBI Taxonomy" id="1963864"/>
    <lineage>
        <taxon>Eukaryota</taxon>
        <taxon>Amoebozoa</taxon>
        <taxon>Tubulinea</taxon>
        <taxon>Elardia</taxon>
        <taxon>Arcellinida</taxon>
        <taxon>Sphaerothecina</taxon>
        <taxon>Arcellidae</taxon>
        <taxon>Arcella</taxon>
    </lineage>
</organism>
<dbReference type="InterPro" id="IPR001509">
    <property type="entry name" value="Epimerase_deHydtase"/>
</dbReference>
<dbReference type="GO" id="GO:0048269">
    <property type="term" value="C:methionine adenosyltransferase complex"/>
    <property type="evidence" value="ECO:0007669"/>
    <property type="project" value="TreeGrafter"/>
</dbReference>
<dbReference type="PANTHER" id="PTHR10491">
    <property type="entry name" value="DTDP-4-DEHYDRORHAMNOSE REDUCTASE"/>
    <property type="match status" value="1"/>
</dbReference>
<dbReference type="EMBL" id="GIBP01006006">
    <property type="protein sequence ID" value="NDV34975.1"/>
    <property type="molecule type" value="Transcribed_RNA"/>
</dbReference>
<dbReference type="InterPro" id="IPR005913">
    <property type="entry name" value="dTDP_dehydrorham_reduct"/>
</dbReference>